<feature type="domain" description="Sulfatase N-terminal" evidence="7">
    <location>
        <begin position="32"/>
        <end position="366"/>
    </location>
</feature>
<keyword evidence="5" id="KW-0378">Hydrolase</keyword>
<evidence type="ECO:0000259" key="7">
    <source>
        <dbReference type="Pfam" id="PF00884"/>
    </source>
</evidence>
<dbReference type="Proteomes" id="UP000019276">
    <property type="component" value="Unassembled WGS sequence"/>
</dbReference>
<reference evidence="8 9" key="1">
    <citation type="journal article" date="2014" name="Genome Announc.">
        <title>Draft Genome Sequence of the Agar-Degrading Bacterium Catenovulum sp. Strain DS-2, Isolated from Intestines of Haliotis diversicolor.</title>
        <authorList>
            <person name="Shan D."/>
            <person name="Li X."/>
            <person name="Gu Z."/>
            <person name="Wei G."/>
            <person name="Gao Z."/>
            <person name="Shao Z."/>
        </authorList>
    </citation>
    <scope>NUCLEOTIDE SEQUENCE [LARGE SCALE GENOMIC DNA]</scope>
    <source>
        <strain evidence="8 9">DS-2</strain>
    </source>
</reference>
<evidence type="ECO:0000313" key="8">
    <source>
        <dbReference type="EMBL" id="EWH10508.1"/>
    </source>
</evidence>
<dbReference type="PANTHER" id="PTHR45953">
    <property type="entry name" value="IDURONATE 2-SULFATASE"/>
    <property type="match status" value="1"/>
</dbReference>
<dbReference type="InterPro" id="IPR000917">
    <property type="entry name" value="Sulfatase_N"/>
</dbReference>
<dbReference type="InterPro" id="IPR024607">
    <property type="entry name" value="Sulfatase_CS"/>
</dbReference>
<evidence type="ECO:0000256" key="1">
    <source>
        <dbReference type="ARBA" id="ARBA00001913"/>
    </source>
</evidence>
<evidence type="ECO:0000313" key="9">
    <source>
        <dbReference type="Proteomes" id="UP000019276"/>
    </source>
</evidence>
<protein>
    <submittedName>
        <fullName evidence="8">Iduronate-2-sulfatase</fullName>
    </submittedName>
</protein>
<gene>
    <name evidence="8" type="ORF">DS2_07738</name>
</gene>
<comment type="caution">
    <text evidence="8">The sequence shown here is derived from an EMBL/GenBank/DDBJ whole genome shotgun (WGS) entry which is preliminary data.</text>
</comment>
<keyword evidence="3" id="KW-0479">Metal-binding</keyword>
<dbReference type="PATRIC" id="fig|1328313.3.peg.1582"/>
<dbReference type="SUPFAM" id="SSF53649">
    <property type="entry name" value="Alkaline phosphatase-like"/>
    <property type="match status" value="1"/>
</dbReference>
<dbReference type="GO" id="GO:0004423">
    <property type="term" value="F:iduronate-2-sulfatase activity"/>
    <property type="evidence" value="ECO:0007669"/>
    <property type="project" value="InterPro"/>
</dbReference>
<organism evidence="8 9">
    <name type="scientific">Catenovulum agarivorans DS-2</name>
    <dbReference type="NCBI Taxonomy" id="1328313"/>
    <lineage>
        <taxon>Bacteria</taxon>
        <taxon>Pseudomonadati</taxon>
        <taxon>Pseudomonadota</taxon>
        <taxon>Gammaproteobacteria</taxon>
        <taxon>Alteromonadales</taxon>
        <taxon>Alteromonadaceae</taxon>
        <taxon>Catenovulum</taxon>
    </lineage>
</organism>
<comment type="similarity">
    <text evidence="2">Belongs to the sulfatase family.</text>
</comment>
<dbReference type="PROSITE" id="PS00523">
    <property type="entry name" value="SULFATASE_1"/>
    <property type="match status" value="1"/>
</dbReference>
<dbReference type="PANTHER" id="PTHR45953:SF1">
    <property type="entry name" value="IDURONATE 2-SULFATASE"/>
    <property type="match status" value="1"/>
</dbReference>
<comment type="cofactor">
    <cofactor evidence="1">
        <name>Ca(2+)</name>
        <dbReference type="ChEBI" id="CHEBI:29108"/>
    </cofactor>
</comment>
<dbReference type="InterPro" id="IPR017850">
    <property type="entry name" value="Alkaline_phosphatase_core_sf"/>
</dbReference>
<dbReference type="OrthoDB" id="9803751at2"/>
<evidence type="ECO:0000256" key="6">
    <source>
        <dbReference type="ARBA" id="ARBA00022837"/>
    </source>
</evidence>
<keyword evidence="4" id="KW-0732">Signal</keyword>
<evidence type="ECO:0000256" key="3">
    <source>
        <dbReference type="ARBA" id="ARBA00022723"/>
    </source>
</evidence>
<dbReference type="Gene3D" id="3.40.720.10">
    <property type="entry name" value="Alkaline Phosphatase, subunit A"/>
    <property type="match status" value="1"/>
</dbReference>
<dbReference type="CDD" id="cd16030">
    <property type="entry name" value="iduronate-2-sulfatase"/>
    <property type="match status" value="1"/>
</dbReference>
<dbReference type="AlphaFoldDB" id="W7QRK5"/>
<evidence type="ECO:0000256" key="2">
    <source>
        <dbReference type="ARBA" id="ARBA00008779"/>
    </source>
</evidence>
<dbReference type="eggNOG" id="COG3119">
    <property type="taxonomic scope" value="Bacteria"/>
</dbReference>
<dbReference type="GO" id="GO:0005737">
    <property type="term" value="C:cytoplasm"/>
    <property type="evidence" value="ECO:0007669"/>
    <property type="project" value="TreeGrafter"/>
</dbReference>
<accession>W7QRK5</accession>
<keyword evidence="6" id="KW-0106">Calcium</keyword>
<proteinExistence type="inferred from homology"/>
<dbReference type="EMBL" id="ARZY01000011">
    <property type="protein sequence ID" value="EWH10508.1"/>
    <property type="molecule type" value="Genomic_DNA"/>
</dbReference>
<evidence type="ECO:0000256" key="4">
    <source>
        <dbReference type="ARBA" id="ARBA00022729"/>
    </source>
</evidence>
<name>W7QRK5_9ALTE</name>
<dbReference type="PROSITE" id="PS00149">
    <property type="entry name" value="SULFATASE_2"/>
    <property type="match status" value="1"/>
</dbReference>
<evidence type="ECO:0000256" key="5">
    <source>
        <dbReference type="ARBA" id="ARBA00022801"/>
    </source>
</evidence>
<dbReference type="STRING" id="1328313.DS2_07738"/>
<sequence length="484" mass="54914">MLIAALFTGCTQSHISSNQSTQVTKQQTKTPPNVLVFFIDDLRADLGTYGHPGVISPNIDKLAAEGVKFNHAYAQQAICGPSRVSIMTGLRPETTGLYTIFKNGRLRLNQPDVVSMPQLFKANGYQTISIGKVYHHVTDDQESWTTHIKKLDNFYSIPGNKEKRFAYEAGDVDDNFYKDGKVATDAINTLKQLEDDPFLMFVGFSKPHLPFNAPKKYWDLYDREQFAVPSRKKPNDMYRLALTKWGELRMYGGIPKEGDVDDELTKTLIHAYYATVSYMDAQVGRVMQALEETGLRENTMVVFISDHGYKLGEYGAWNKHTNMELDTRVPMIISRELSYKNRQAGVTSNALVENVDIFSTIVEATGLPMPKVEGKSLIPLLDNPHMPWKEAAYSLFTRGKTMGVTVTDGEWRYTEWRDAATQQVKFTELYDHVNSDVAKANVSGHSQYRTIEHKLKTLLHAKFPLNAPSFYQKRQIKNNQLLNQ</sequence>
<dbReference type="GO" id="GO:0046872">
    <property type="term" value="F:metal ion binding"/>
    <property type="evidence" value="ECO:0007669"/>
    <property type="project" value="UniProtKB-KW"/>
</dbReference>
<dbReference type="InterPro" id="IPR035874">
    <property type="entry name" value="IDS"/>
</dbReference>
<keyword evidence="9" id="KW-1185">Reference proteome</keyword>
<dbReference type="Pfam" id="PF00884">
    <property type="entry name" value="Sulfatase"/>
    <property type="match status" value="1"/>
</dbReference>